<dbReference type="RefSeq" id="WP_379942937.1">
    <property type="nucleotide sequence ID" value="NZ_JBHTIB010000012.1"/>
</dbReference>
<proteinExistence type="predicted"/>
<dbReference type="InterPro" id="IPR036490">
    <property type="entry name" value="ThsB_TIR-like_sf"/>
</dbReference>
<evidence type="ECO:0000313" key="3">
    <source>
        <dbReference type="Proteomes" id="UP001597011"/>
    </source>
</evidence>
<name>A0ABW3BU46_9FLAO</name>
<dbReference type="Proteomes" id="UP001597011">
    <property type="component" value="Unassembled WGS sequence"/>
</dbReference>
<dbReference type="EMBL" id="JBHTIB010000012">
    <property type="protein sequence ID" value="MFD0836700.1"/>
    <property type="molecule type" value="Genomic_DNA"/>
</dbReference>
<sequence length="123" mass="14152">MADKKVVFIAFAIEDEKQRDLLKGQSLNTKSPFEYIDMSVKKAYDSEWKEKVRTRIKRSDGVIALVSKNSLTSSGQKWEIQCAKEEGKKVRGIWAYSNDRTDVAGVNTKVWTWDNIKDFIDSL</sequence>
<keyword evidence="3" id="KW-1185">Reference proteome</keyword>
<evidence type="ECO:0000313" key="2">
    <source>
        <dbReference type="EMBL" id="MFD0836700.1"/>
    </source>
</evidence>
<gene>
    <name evidence="2" type="ORF">ACFQ0I_13055</name>
</gene>
<organism evidence="2 3">
    <name type="scientific">Mariniflexile aquimaris</name>
    <dbReference type="NCBI Taxonomy" id="881009"/>
    <lineage>
        <taxon>Bacteria</taxon>
        <taxon>Pseudomonadati</taxon>
        <taxon>Bacteroidota</taxon>
        <taxon>Flavobacteriia</taxon>
        <taxon>Flavobacteriales</taxon>
        <taxon>Flavobacteriaceae</taxon>
        <taxon>Mariniflexile</taxon>
    </lineage>
</organism>
<accession>A0ABW3BU46</accession>
<feature type="domain" description="Thoeris protein ThsB TIR-like" evidence="1">
    <location>
        <begin position="8"/>
        <end position="95"/>
    </location>
</feature>
<dbReference type="Pfam" id="PF08937">
    <property type="entry name" value="ThsB_TIR"/>
    <property type="match status" value="1"/>
</dbReference>
<protein>
    <submittedName>
        <fullName evidence="2">TIR domain-containing protein</fullName>
    </submittedName>
</protein>
<evidence type="ECO:0000259" key="1">
    <source>
        <dbReference type="Pfam" id="PF08937"/>
    </source>
</evidence>
<dbReference type="SUPFAM" id="SSF52206">
    <property type="entry name" value="Hypothetical protein MTH538"/>
    <property type="match status" value="1"/>
</dbReference>
<dbReference type="Gene3D" id="3.40.50.11200">
    <property type="match status" value="1"/>
</dbReference>
<reference evidence="3" key="1">
    <citation type="journal article" date="2019" name="Int. J. Syst. Evol. Microbiol.">
        <title>The Global Catalogue of Microorganisms (GCM) 10K type strain sequencing project: providing services to taxonomists for standard genome sequencing and annotation.</title>
        <authorList>
            <consortium name="The Broad Institute Genomics Platform"/>
            <consortium name="The Broad Institute Genome Sequencing Center for Infectious Disease"/>
            <person name="Wu L."/>
            <person name="Ma J."/>
        </authorList>
    </citation>
    <scope>NUCLEOTIDE SEQUENCE [LARGE SCALE GENOMIC DNA]</scope>
    <source>
        <strain evidence="3">CCUG 60529</strain>
    </source>
</reference>
<dbReference type="InterPro" id="IPR015032">
    <property type="entry name" value="ThsB__TIR-like_domain"/>
</dbReference>
<comment type="caution">
    <text evidence="2">The sequence shown here is derived from an EMBL/GenBank/DDBJ whole genome shotgun (WGS) entry which is preliminary data.</text>
</comment>